<keyword evidence="5 6" id="KW-0560">Oxidoreductase</keyword>
<dbReference type="FunFam" id="1.10.540.10:FF:000026">
    <property type="entry name" value="Acyl-CoA dehydrogenase medium chain"/>
    <property type="match status" value="1"/>
</dbReference>
<dbReference type="InterPro" id="IPR009100">
    <property type="entry name" value="AcylCoA_DH/oxidase_NM_dom_sf"/>
</dbReference>
<dbReference type="OrthoDB" id="8876745at2"/>
<evidence type="ECO:0000259" key="8">
    <source>
        <dbReference type="Pfam" id="PF02770"/>
    </source>
</evidence>
<dbReference type="PIRSF" id="PIRSF016578">
    <property type="entry name" value="HsaA"/>
    <property type="match status" value="1"/>
</dbReference>
<keyword evidence="3 6" id="KW-0285">Flavoprotein</keyword>
<dbReference type="PROSITE" id="PS00072">
    <property type="entry name" value="ACYL_COA_DH_1"/>
    <property type="match status" value="1"/>
</dbReference>
<dbReference type="InterPro" id="IPR013786">
    <property type="entry name" value="AcylCoA_DH/ox_N"/>
</dbReference>
<dbReference type="SUPFAM" id="SSF56645">
    <property type="entry name" value="Acyl-CoA dehydrogenase NM domain-like"/>
    <property type="match status" value="1"/>
</dbReference>
<evidence type="ECO:0000256" key="2">
    <source>
        <dbReference type="ARBA" id="ARBA00009347"/>
    </source>
</evidence>
<evidence type="ECO:0000256" key="5">
    <source>
        <dbReference type="ARBA" id="ARBA00023002"/>
    </source>
</evidence>
<feature type="domain" description="Acyl-CoA dehydrogenase/oxidase C-terminal" evidence="7">
    <location>
        <begin position="234"/>
        <end position="384"/>
    </location>
</feature>
<dbReference type="InterPro" id="IPR046373">
    <property type="entry name" value="Acyl-CoA_Oxase/DH_mid-dom_sf"/>
</dbReference>
<dbReference type="GO" id="GO:0050660">
    <property type="term" value="F:flavin adenine dinucleotide binding"/>
    <property type="evidence" value="ECO:0007669"/>
    <property type="project" value="InterPro"/>
</dbReference>
<evidence type="ECO:0000259" key="7">
    <source>
        <dbReference type="Pfam" id="PF00441"/>
    </source>
</evidence>
<comment type="cofactor">
    <cofactor evidence="1 6">
        <name>FAD</name>
        <dbReference type="ChEBI" id="CHEBI:57692"/>
    </cofactor>
</comment>
<dbReference type="InterPro" id="IPR006091">
    <property type="entry name" value="Acyl-CoA_Oxase/DH_mid-dom"/>
</dbReference>
<evidence type="ECO:0000313" key="11">
    <source>
        <dbReference type="Proteomes" id="UP000184295"/>
    </source>
</evidence>
<dbReference type="AlphaFoldDB" id="A0A1M4UML0"/>
<dbReference type="SUPFAM" id="SSF47203">
    <property type="entry name" value="Acyl-CoA dehydrogenase C-terminal domain-like"/>
    <property type="match status" value="1"/>
</dbReference>
<feature type="domain" description="Acyl-CoA dehydrogenase/oxidase N-terminal" evidence="9">
    <location>
        <begin position="6"/>
        <end position="116"/>
    </location>
</feature>
<dbReference type="PANTHER" id="PTHR43884:SF12">
    <property type="entry name" value="ISOVALERYL-COA DEHYDROGENASE, MITOCHONDRIAL-RELATED"/>
    <property type="match status" value="1"/>
</dbReference>
<evidence type="ECO:0000256" key="6">
    <source>
        <dbReference type="RuleBase" id="RU362125"/>
    </source>
</evidence>
<dbReference type="InterPro" id="IPR009075">
    <property type="entry name" value="AcylCo_DH/oxidase_C"/>
</dbReference>
<dbReference type="Gene3D" id="1.10.540.10">
    <property type="entry name" value="Acyl-CoA dehydrogenase/oxidase, N-terminal domain"/>
    <property type="match status" value="1"/>
</dbReference>
<organism evidence="10 11">
    <name type="scientific">Ferrithrix thermotolerans DSM 19514</name>
    <dbReference type="NCBI Taxonomy" id="1121881"/>
    <lineage>
        <taxon>Bacteria</taxon>
        <taxon>Bacillati</taxon>
        <taxon>Actinomycetota</taxon>
        <taxon>Acidimicrobiia</taxon>
        <taxon>Acidimicrobiales</taxon>
        <taxon>Acidimicrobiaceae</taxon>
        <taxon>Ferrithrix</taxon>
    </lineage>
</organism>
<dbReference type="STRING" id="1121881.SAMN02745225_01032"/>
<proteinExistence type="inferred from homology"/>
<gene>
    <name evidence="10" type="ORF">SAMN02745225_01032</name>
</gene>
<dbReference type="Proteomes" id="UP000184295">
    <property type="component" value="Unassembled WGS sequence"/>
</dbReference>
<accession>A0A1M4UML0</accession>
<feature type="domain" description="Acyl-CoA oxidase/dehydrogenase middle" evidence="8">
    <location>
        <begin position="121"/>
        <end position="221"/>
    </location>
</feature>
<dbReference type="EMBL" id="FQUL01000011">
    <property type="protein sequence ID" value="SHE57895.1"/>
    <property type="molecule type" value="Genomic_DNA"/>
</dbReference>
<reference evidence="11" key="1">
    <citation type="submission" date="2016-11" db="EMBL/GenBank/DDBJ databases">
        <authorList>
            <person name="Varghese N."/>
            <person name="Submissions S."/>
        </authorList>
    </citation>
    <scope>NUCLEOTIDE SEQUENCE [LARGE SCALE GENOMIC DNA]</scope>
    <source>
        <strain evidence="11">DSM 19514</strain>
    </source>
</reference>
<sequence>MDFDLSEELQELQLTVRKIAREKVAPRAREIDSTGEYPQDIFEVFRDAQLLGLCIPAEYGGSGAGILGLTIAIEEVAKYSNTAALMLLLTRLPTGPVMIAGSEEQRHRYLTPIAEGYQRASFALSEPQAGSDVAGMRTRAVPDPEVPGGWILSGTKCWISGVVQADWYTVFAKTGDPSSRDHSAITAFIVDRNLEGVSVPRVDKKMGVHGVDTGELHLDGVRVPPENVIGEVGGFRLAMLGLNSMRPIVAARGIGLAEGALMYAAEYVKAREAFGKTIADFQGIQWEIAKIATEIEAARLLTYRAAWLADQGKFTKEWVPYLSMSKYYATEMAVRASSLAVQLLGAAGYMEDHPTELYYRDAKQLTIVEGSTQVQLGLIGKAVLGHDIWWD</sequence>
<dbReference type="InterPro" id="IPR037069">
    <property type="entry name" value="AcylCoA_DH/ox_N_sf"/>
</dbReference>
<evidence type="ECO:0000259" key="9">
    <source>
        <dbReference type="Pfam" id="PF02771"/>
    </source>
</evidence>
<dbReference type="Pfam" id="PF02770">
    <property type="entry name" value="Acyl-CoA_dh_M"/>
    <property type="match status" value="1"/>
</dbReference>
<evidence type="ECO:0000256" key="4">
    <source>
        <dbReference type="ARBA" id="ARBA00022827"/>
    </source>
</evidence>
<evidence type="ECO:0000256" key="3">
    <source>
        <dbReference type="ARBA" id="ARBA00022630"/>
    </source>
</evidence>
<evidence type="ECO:0000313" key="10">
    <source>
        <dbReference type="EMBL" id="SHE57895.1"/>
    </source>
</evidence>
<keyword evidence="11" id="KW-1185">Reference proteome</keyword>
<dbReference type="FunFam" id="1.20.140.10:FF:000001">
    <property type="entry name" value="Acyl-CoA dehydrogenase"/>
    <property type="match status" value="1"/>
</dbReference>
<dbReference type="Gene3D" id="2.40.110.10">
    <property type="entry name" value="Butyryl-CoA Dehydrogenase, subunit A, domain 2"/>
    <property type="match status" value="1"/>
</dbReference>
<dbReference type="InterPro" id="IPR006089">
    <property type="entry name" value="Acyl-CoA_DH_CS"/>
</dbReference>
<dbReference type="InterPro" id="IPR036250">
    <property type="entry name" value="AcylCo_DH-like_C"/>
</dbReference>
<protein>
    <recommendedName>
        <fullName evidence="12">Acyl-CoA dehydrogenase</fullName>
    </recommendedName>
</protein>
<dbReference type="Gene3D" id="1.20.140.10">
    <property type="entry name" value="Butyryl-CoA Dehydrogenase, subunit A, domain 3"/>
    <property type="match status" value="1"/>
</dbReference>
<evidence type="ECO:0008006" key="12">
    <source>
        <dbReference type="Google" id="ProtNLM"/>
    </source>
</evidence>
<keyword evidence="4 6" id="KW-0274">FAD</keyword>
<evidence type="ECO:0000256" key="1">
    <source>
        <dbReference type="ARBA" id="ARBA00001974"/>
    </source>
</evidence>
<dbReference type="Pfam" id="PF00441">
    <property type="entry name" value="Acyl-CoA_dh_1"/>
    <property type="match status" value="1"/>
</dbReference>
<dbReference type="GO" id="GO:0003995">
    <property type="term" value="F:acyl-CoA dehydrogenase activity"/>
    <property type="evidence" value="ECO:0007669"/>
    <property type="project" value="InterPro"/>
</dbReference>
<name>A0A1M4UML0_9ACTN</name>
<dbReference type="PANTHER" id="PTHR43884">
    <property type="entry name" value="ACYL-COA DEHYDROGENASE"/>
    <property type="match status" value="1"/>
</dbReference>
<dbReference type="FunFam" id="2.40.110.10:FF:000002">
    <property type="entry name" value="Acyl-CoA dehydrogenase fadE12"/>
    <property type="match status" value="1"/>
</dbReference>
<dbReference type="RefSeq" id="WP_072789549.1">
    <property type="nucleotide sequence ID" value="NZ_FQUL01000011.1"/>
</dbReference>
<dbReference type="Pfam" id="PF02771">
    <property type="entry name" value="Acyl-CoA_dh_N"/>
    <property type="match status" value="1"/>
</dbReference>
<comment type="similarity">
    <text evidence="2 6">Belongs to the acyl-CoA dehydrogenase family.</text>
</comment>